<dbReference type="Pfam" id="PF12697">
    <property type="entry name" value="Abhydrolase_6"/>
    <property type="match status" value="1"/>
</dbReference>
<sequence>MTAGERIARPLLGPTLWYFDTLPRHSRRELAAGFDRGQRGALRRMYRTVPVNVGHDLAPRLAALDRPALVIWGARDRFVPPALADQRTAFPHARVELLPGSGHYPHLDDPTTVAALVTPFLRDHLAPRTTTS</sequence>
<dbReference type="GO" id="GO:0003824">
    <property type="term" value="F:catalytic activity"/>
    <property type="evidence" value="ECO:0007669"/>
    <property type="project" value="UniProtKB-ARBA"/>
</dbReference>
<dbReference type="InterPro" id="IPR029058">
    <property type="entry name" value="AB_hydrolase_fold"/>
</dbReference>
<dbReference type="EMBL" id="JACCBT010000001">
    <property type="protein sequence ID" value="NYE14859.1"/>
    <property type="molecule type" value="Genomic_DNA"/>
</dbReference>
<dbReference type="PANTHER" id="PTHR43798">
    <property type="entry name" value="MONOACYLGLYCEROL LIPASE"/>
    <property type="match status" value="1"/>
</dbReference>
<dbReference type="RefSeq" id="WP_179835663.1">
    <property type="nucleotide sequence ID" value="NZ_BMRD01000010.1"/>
</dbReference>
<reference evidence="2 3" key="1">
    <citation type="submission" date="2020-07" db="EMBL/GenBank/DDBJ databases">
        <title>Sequencing the genomes of 1000 actinobacteria strains.</title>
        <authorList>
            <person name="Klenk H.-P."/>
        </authorList>
    </citation>
    <scope>NUCLEOTIDE SEQUENCE [LARGE SCALE GENOMIC DNA]</scope>
    <source>
        <strain evidence="2 3">DSM 43461</strain>
    </source>
</reference>
<dbReference type="SUPFAM" id="SSF53474">
    <property type="entry name" value="alpha/beta-Hydrolases"/>
    <property type="match status" value="1"/>
</dbReference>
<evidence type="ECO:0000313" key="2">
    <source>
        <dbReference type="EMBL" id="NYE14859.1"/>
    </source>
</evidence>
<dbReference type="PANTHER" id="PTHR43798:SF33">
    <property type="entry name" value="HYDROLASE, PUTATIVE (AFU_ORTHOLOGUE AFUA_2G14860)-RELATED"/>
    <property type="match status" value="1"/>
</dbReference>
<proteinExistence type="predicted"/>
<dbReference type="Proteomes" id="UP000591272">
    <property type="component" value="Unassembled WGS sequence"/>
</dbReference>
<evidence type="ECO:0000313" key="3">
    <source>
        <dbReference type="Proteomes" id="UP000591272"/>
    </source>
</evidence>
<comment type="caution">
    <text evidence="2">The sequence shown here is derived from an EMBL/GenBank/DDBJ whole genome shotgun (WGS) entry which is preliminary data.</text>
</comment>
<feature type="domain" description="AB hydrolase-1" evidence="1">
    <location>
        <begin position="17"/>
        <end position="115"/>
    </location>
</feature>
<name>A0A7Y9KGM0_9ACTN</name>
<accession>A0A7Y9KGM0</accession>
<evidence type="ECO:0000259" key="1">
    <source>
        <dbReference type="Pfam" id="PF12697"/>
    </source>
</evidence>
<dbReference type="InterPro" id="IPR050266">
    <property type="entry name" value="AB_hydrolase_sf"/>
</dbReference>
<organism evidence="2 3">
    <name type="scientific">Actinomadura citrea</name>
    <dbReference type="NCBI Taxonomy" id="46158"/>
    <lineage>
        <taxon>Bacteria</taxon>
        <taxon>Bacillati</taxon>
        <taxon>Actinomycetota</taxon>
        <taxon>Actinomycetes</taxon>
        <taxon>Streptosporangiales</taxon>
        <taxon>Thermomonosporaceae</taxon>
        <taxon>Actinomadura</taxon>
    </lineage>
</organism>
<keyword evidence="3" id="KW-1185">Reference proteome</keyword>
<dbReference type="Gene3D" id="3.40.50.1820">
    <property type="entry name" value="alpha/beta hydrolase"/>
    <property type="match status" value="1"/>
</dbReference>
<protein>
    <submittedName>
        <fullName evidence="2">Pimeloyl-ACP methyl ester carboxylesterase</fullName>
    </submittedName>
</protein>
<dbReference type="InterPro" id="IPR000073">
    <property type="entry name" value="AB_hydrolase_1"/>
</dbReference>
<dbReference type="GO" id="GO:0016020">
    <property type="term" value="C:membrane"/>
    <property type="evidence" value="ECO:0007669"/>
    <property type="project" value="TreeGrafter"/>
</dbReference>
<gene>
    <name evidence="2" type="ORF">BJ999_005155</name>
</gene>
<dbReference type="AlphaFoldDB" id="A0A7Y9KGM0"/>